<evidence type="ECO:0000313" key="2">
    <source>
        <dbReference type="Proteomes" id="UP000434409"/>
    </source>
</evidence>
<dbReference type="AlphaFoldDB" id="A0A6N7URT6"/>
<dbReference type="EMBL" id="VULY01000018">
    <property type="protein sequence ID" value="MSR93471.1"/>
    <property type="molecule type" value="Genomic_DNA"/>
</dbReference>
<dbReference type="RefSeq" id="WP_154476474.1">
    <property type="nucleotide sequence ID" value="NZ_JAQYBV010000119.1"/>
</dbReference>
<dbReference type="InterPro" id="IPR043779">
    <property type="entry name" value="DUF5721"/>
</dbReference>
<gene>
    <name evidence="1" type="ORF">FYJ34_04110</name>
</gene>
<organism evidence="1 2">
    <name type="scientific">Suipraeoptans intestinalis</name>
    <dbReference type="NCBI Taxonomy" id="2606628"/>
    <lineage>
        <taxon>Bacteria</taxon>
        <taxon>Bacillati</taxon>
        <taxon>Bacillota</taxon>
        <taxon>Clostridia</taxon>
        <taxon>Lachnospirales</taxon>
        <taxon>Lachnospiraceae</taxon>
        <taxon>Suipraeoptans</taxon>
    </lineage>
</organism>
<accession>A0A6N7URT6</accession>
<sequence length="160" mass="18591">MNIFTLSSKLCMSHLLLRDTFDSFSFLEGEIVTFNRFSIDGFLCPDFFDEPQERSHSLWKEVKSFCLELIRGSRPPVEFRLVLALSPVDLEHFFSACSLSSREQENLQGLYLNFHFKEHVLTCTTGVSTRTFSLDRSLERAWDSYAESFLKSIPLELEKN</sequence>
<comment type="caution">
    <text evidence="1">The sequence shown here is derived from an EMBL/GenBank/DDBJ whole genome shotgun (WGS) entry which is preliminary data.</text>
</comment>
<proteinExistence type="predicted"/>
<keyword evidence="2" id="KW-1185">Reference proteome</keyword>
<name>A0A6N7URT6_9FIRM</name>
<dbReference type="Pfam" id="PF18988">
    <property type="entry name" value="DUF5721"/>
    <property type="match status" value="1"/>
</dbReference>
<reference evidence="1 2" key="1">
    <citation type="submission" date="2019-08" db="EMBL/GenBank/DDBJ databases">
        <title>In-depth cultivation of the pig gut microbiome towards novel bacterial diversity and tailored functional studies.</title>
        <authorList>
            <person name="Wylensek D."/>
            <person name="Hitch T.C.A."/>
            <person name="Clavel T."/>
        </authorList>
    </citation>
    <scope>NUCLEOTIDE SEQUENCE [LARGE SCALE GENOMIC DNA]</scope>
    <source>
        <strain evidence="1 2">68-1-5</strain>
    </source>
</reference>
<dbReference type="Proteomes" id="UP000434409">
    <property type="component" value="Unassembled WGS sequence"/>
</dbReference>
<evidence type="ECO:0000313" key="1">
    <source>
        <dbReference type="EMBL" id="MSR93471.1"/>
    </source>
</evidence>
<protein>
    <submittedName>
        <fullName evidence="1">Uncharacterized protein</fullName>
    </submittedName>
</protein>